<reference evidence="1 2" key="1">
    <citation type="submission" date="2018-06" db="EMBL/GenBank/DDBJ databases">
        <title>The draft genome sequences of strains SCU63 and S1.</title>
        <authorList>
            <person name="Gan L."/>
        </authorList>
    </citation>
    <scope>NUCLEOTIDE SEQUENCE [LARGE SCALE GENOMIC DNA]</scope>
    <source>
        <strain evidence="1 2">SCU63</strain>
    </source>
</reference>
<dbReference type="Pfam" id="PF08889">
    <property type="entry name" value="WbqC"/>
    <property type="match status" value="1"/>
</dbReference>
<gene>
    <name evidence="1" type="ORF">DP120_17180</name>
</gene>
<sequence>MSYIAIHQPNFIPWIGYFHKISLSDTFVFLDDVQYSKGDFHNRNSIDSKNGKIYLTVPIRSNNSYERINKKQICYMRDWKSRHLKTLFYNYNQAPNFPEVYQLICSVYNQDHEFLYELNIDLIKKLLIYLKIDTQLISSSELNIDSNRTDKLVDICKILEGKYYIFGSGSSYLETAKFTENKLNLIPQNFVEPIYQRVNHLGSKNLSILDYVFNTDKYLIKESFLEDRMRIREKQLEFIT</sequence>
<evidence type="ECO:0000313" key="2">
    <source>
        <dbReference type="Proteomes" id="UP000251002"/>
    </source>
</evidence>
<accession>A0A365KK20</accession>
<keyword evidence="2" id="KW-1185">Reference proteome</keyword>
<organism evidence="1 2">
    <name type="scientific">Planococcus halotolerans</name>
    <dbReference type="NCBI Taxonomy" id="2233542"/>
    <lineage>
        <taxon>Bacteria</taxon>
        <taxon>Bacillati</taxon>
        <taxon>Bacillota</taxon>
        <taxon>Bacilli</taxon>
        <taxon>Bacillales</taxon>
        <taxon>Caryophanaceae</taxon>
        <taxon>Planococcus</taxon>
    </lineage>
</organism>
<proteinExistence type="predicted"/>
<protein>
    <recommendedName>
        <fullName evidence="3">WbqC family protein</fullName>
    </recommendedName>
</protein>
<dbReference type="EMBL" id="QLZR01000010">
    <property type="protein sequence ID" value="RAZ73465.1"/>
    <property type="molecule type" value="Genomic_DNA"/>
</dbReference>
<dbReference type="RefSeq" id="WP_112224862.1">
    <property type="nucleotide sequence ID" value="NZ_QLZR01000010.1"/>
</dbReference>
<comment type="caution">
    <text evidence="1">The sequence shown here is derived from an EMBL/GenBank/DDBJ whole genome shotgun (WGS) entry which is preliminary data.</text>
</comment>
<dbReference type="InterPro" id="IPR014985">
    <property type="entry name" value="WbqC"/>
</dbReference>
<dbReference type="AlphaFoldDB" id="A0A365KK20"/>
<evidence type="ECO:0008006" key="3">
    <source>
        <dbReference type="Google" id="ProtNLM"/>
    </source>
</evidence>
<dbReference type="Proteomes" id="UP000251002">
    <property type="component" value="Unassembled WGS sequence"/>
</dbReference>
<name>A0A365KK20_9BACL</name>
<evidence type="ECO:0000313" key="1">
    <source>
        <dbReference type="EMBL" id="RAZ73465.1"/>
    </source>
</evidence>